<keyword evidence="4 9" id="KW-0245">EGF-like domain</keyword>
<feature type="compositionally biased region" description="Basic and acidic residues" evidence="10">
    <location>
        <begin position="425"/>
        <end position="438"/>
    </location>
</feature>
<comment type="caution">
    <text evidence="9">Lacks conserved residue(s) required for the propagation of feature annotation.</text>
</comment>
<dbReference type="InterPro" id="IPR043504">
    <property type="entry name" value="Peptidase_S1_PA_chymotrypsin"/>
</dbReference>
<dbReference type="SMART" id="SM00020">
    <property type="entry name" value="Tryp_SPc"/>
    <property type="match status" value="1"/>
</dbReference>
<dbReference type="PROSITE" id="PS00022">
    <property type="entry name" value="EGF_1"/>
    <property type="match status" value="1"/>
</dbReference>
<evidence type="ECO:0000313" key="15">
    <source>
        <dbReference type="EMBL" id="KAK1876228.1"/>
    </source>
</evidence>
<dbReference type="Proteomes" id="UP001228049">
    <property type="component" value="Unassembled WGS sequence"/>
</dbReference>
<dbReference type="InterPro" id="IPR000742">
    <property type="entry name" value="EGF"/>
</dbReference>
<dbReference type="PROSITE" id="PS00010">
    <property type="entry name" value="ASX_HYDROXYL"/>
    <property type="match status" value="1"/>
</dbReference>
<feature type="compositionally biased region" description="Basic and acidic residues" evidence="10">
    <location>
        <begin position="352"/>
        <end position="365"/>
    </location>
</feature>
<dbReference type="SUPFAM" id="SSF50494">
    <property type="entry name" value="Trypsin-like serine proteases"/>
    <property type="match status" value="1"/>
</dbReference>
<evidence type="ECO:0000256" key="7">
    <source>
        <dbReference type="ARBA" id="ARBA00023157"/>
    </source>
</evidence>
<protein>
    <submittedName>
        <fullName evidence="15">Venom prothrombin activator porpharin-D</fullName>
    </submittedName>
</protein>
<dbReference type="Pfam" id="PF00008">
    <property type="entry name" value="EGF"/>
    <property type="match status" value="1"/>
</dbReference>
<dbReference type="SUPFAM" id="SSF57630">
    <property type="entry name" value="GLA-domain"/>
    <property type="match status" value="1"/>
</dbReference>
<dbReference type="CDD" id="cd00054">
    <property type="entry name" value="EGF_CA"/>
    <property type="match status" value="1"/>
</dbReference>
<dbReference type="InterPro" id="IPR001254">
    <property type="entry name" value="Trypsin_dom"/>
</dbReference>
<sequence>MAVGIMSARASLLALTACFLQVLIQGQVFRAPQDVFLRSRRANRFLVEEVLQGNLERECYEELCNYEEAREYFEDTPSTNAFWTLYYDGDQCEPDPCLHGGKCTDRVGGFLCSCPPPHFGPVCELGAPGPDGNPPSAPLVTSTEISQCPIGGPLACDQLCEASVSSFVCSCLTGFRLQEDGRICRAEVEFTCGRLPDEINATLCPRGDCPWQASLLDSRGEELCSCAVIGRRSVLTSARCLLTGAAWPPRPSDFTVAAGDRKTLVAVRSLYIHERFCEHCRDDDLVLLELSRPLTFGPALSHLCLPPARDFSENILMHSGRTGVAGEKTLVYKTLDENKNGSEGTQNGRHHQNQDHQQDHQQDHHQNKHQNHNQQNQHQDHHQNHHQDHNQNRTHHGADGTQTGSETRTRNKNGSEGRQNGRHHQNQDHQQDHQQDHHQNKHQNHNQQNQHQDHHQNHHQDHNQNRTHHGADGTQTGSETRTRNKNGSEGRQNGRHHQNQDHHQNHKQDHHQNRPPHGADRTLIGSETGPRTQNGARRCSGLLLGAPVATVERGTAFLTGLLMTSSCGDGLVFTKLSRYLSWIRTRLEASEGQMTSQVLQYPEKR</sequence>
<feature type="compositionally biased region" description="Basic and acidic residues" evidence="10">
    <location>
        <begin position="378"/>
        <end position="391"/>
    </location>
</feature>
<evidence type="ECO:0000256" key="5">
    <source>
        <dbReference type="ARBA" id="ARBA00022737"/>
    </source>
</evidence>
<dbReference type="FunFam" id="4.10.740.10:FF:000001">
    <property type="entry name" value="vitamin K-dependent protein S"/>
    <property type="match status" value="1"/>
</dbReference>
<keyword evidence="7 9" id="KW-1015">Disulfide bond</keyword>
<feature type="chain" id="PRO_5042135563" evidence="11">
    <location>
        <begin position="27"/>
        <end position="605"/>
    </location>
</feature>
<dbReference type="SMART" id="SM00181">
    <property type="entry name" value="EGF"/>
    <property type="match status" value="2"/>
</dbReference>
<feature type="compositionally biased region" description="Basic and acidic residues" evidence="10">
    <location>
        <begin position="451"/>
        <end position="464"/>
    </location>
</feature>
<dbReference type="PROSITE" id="PS00011">
    <property type="entry name" value="GLA_1"/>
    <property type="match status" value="1"/>
</dbReference>
<evidence type="ECO:0000256" key="3">
    <source>
        <dbReference type="ARBA" id="ARBA00022525"/>
    </source>
</evidence>
<dbReference type="PROSITE" id="PS50240">
    <property type="entry name" value="TRYPSIN_DOM"/>
    <property type="match status" value="1"/>
</dbReference>
<dbReference type="PROSITE" id="PS50998">
    <property type="entry name" value="GLA_2"/>
    <property type="match status" value="1"/>
</dbReference>
<dbReference type="Gene3D" id="4.10.740.10">
    <property type="entry name" value="Coagulation Factor IX"/>
    <property type="match status" value="1"/>
</dbReference>
<feature type="disulfide bond" evidence="9">
    <location>
        <begin position="114"/>
        <end position="123"/>
    </location>
</feature>
<evidence type="ECO:0000256" key="2">
    <source>
        <dbReference type="ARBA" id="ARBA00022479"/>
    </source>
</evidence>
<dbReference type="SMART" id="SM00179">
    <property type="entry name" value="EGF_CA"/>
    <property type="match status" value="2"/>
</dbReference>
<dbReference type="Pfam" id="PF00089">
    <property type="entry name" value="Trypsin"/>
    <property type="match status" value="1"/>
</dbReference>
<dbReference type="InterPro" id="IPR035972">
    <property type="entry name" value="GLA-like_dom_SF"/>
</dbReference>
<dbReference type="InterPro" id="IPR017857">
    <property type="entry name" value="Coagulation_fac-like_Gla_dom"/>
</dbReference>
<accession>A0AAD9EP22</accession>
<evidence type="ECO:0000256" key="9">
    <source>
        <dbReference type="PROSITE-ProRule" id="PRU00076"/>
    </source>
</evidence>
<dbReference type="GO" id="GO:0005509">
    <property type="term" value="F:calcium ion binding"/>
    <property type="evidence" value="ECO:0007669"/>
    <property type="project" value="InterPro"/>
</dbReference>
<feature type="region of interest" description="Disordered" evidence="10">
    <location>
        <begin position="337"/>
        <end position="536"/>
    </location>
</feature>
<evidence type="ECO:0000259" key="13">
    <source>
        <dbReference type="PROSITE" id="PS50240"/>
    </source>
</evidence>
<dbReference type="InterPro" id="IPR000294">
    <property type="entry name" value="GLA_domain"/>
</dbReference>
<evidence type="ECO:0000256" key="6">
    <source>
        <dbReference type="ARBA" id="ARBA00022837"/>
    </source>
</evidence>
<evidence type="ECO:0000256" key="4">
    <source>
        <dbReference type="ARBA" id="ARBA00022536"/>
    </source>
</evidence>
<dbReference type="GO" id="GO:0005615">
    <property type="term" value="C:extracellular space"/>
    <property type="evidence" value="ECO:0007669"/>
    <property type="project" value="TreeGrafter"/>
</dbReference>
<feature type="compositionally biased region" description="Basic and acidic residues" evidence="10">
    <location>
        <begin position="498"/>
        <end position="520"/>
    </location>
</feature>
<gene>
    <name evidence="15" type="ORF">KUDE01_001552</name>
</gene>
<dbReference type="InterPro" id="IPR009003">
    <property type="entry name" value="Peptidase_S1_PA"/>
</dbReference>
<proteinExistence type="predicted"/>
<dbReference type="Gene3D" id="2.10.25.10">
    <property type="entry name" value="Laminin"/>
    <property type="match status" value="2"/>
</dbReference>
<comment type="caution">
    <text evidence="15">The sequence shown here is derived from an EMBL/GenBank/DDBJ whole genome shotgun (WGS) entry which is preliminary data.</text>
</comment>
<dbReference type="InterPro" id="IPR001881">
    <property type="entry name" value="EGF-like_Ca-bd_dom"/>
</dbReference>
<organism evidence="15 16">
    <name type="scientific">Dissostichus eleginoides</name>
    <name type="common">Patagonian toothfish</name>
    <name type="synonym">Dissostichus amissus</name>
    <dbReference type="NCBI Taxonomy" id="100907"/>
    <lineage>
        <taxon>Eukaryota</taxon>
        <taxon>Metazoa</taxon>
        <taxon>Chordata</taxon>
        <taxon>Craniata</taxon>
        <taxon>Vertebrata</taxon>
        <taxon>Euteleostomi</taxon>
        <taxon>Actinopterygii</taxon>
        <taxon>Neopterygii</taxon>
        <taxon>Teleostei</taxon>
        <taxon>Neoteleostei</taxon>
        <taxon>Acanthomorphata</taxon>
        <taxon>Eupercaria</taxon>
        <taxon>Perciformes</taxon>
        <taxon>Notothenioidei</taxon>
        <taxon>Nototheniidae</taxon>
        <taxon>Dissostichus</taxon>
    </lineage>
</organism>
<dbReference type="SMART" id="SM00069">
    <property type="entry name" value="GLA"/>
    <property type="match status" value="1"/>
</dbReference>
<keyword evidence="11" id="KW-0732">Signal</keyword>
<dbReference type="GO" id="GO:0006508">
    <property type="term" value="P:proteolysis"/>
    <property type="evidence" value="ECO:0007669"/>
    <property type="project" value="InterPro"/>
</dbReference>
<evidence type="ECO:0000256" key="8">
    <source>
        <dbReference type="ARBA" id="ARBA00023180"/>
    </source>
</evidence>
<dbReference type="PANTHER" id="PTHR24278">
    <property type="entry name" value="COAGULATION FACTOR"/>
    <property type="match status" value="1"/>
</dbReference>
<keyword evidence="2" id="KW-0301">Gamma-carboxyglutamic acid</keyword>
<dbReference type="InterPro" id="IPR018097">
    <property type="entry name" value="EGF_Ca-bd_CS"/>
</dbReference>
<evidence type="ECO:0000259" key="12">
    <source>
        <dbReference type="PROSITE" id="PS50026"/>
    </source>
</evidence>
<feature type="domain" description="EGF-like" evidence="12">
    <location>
        <begin position="88"/>
        <end position="124"/>
    </location>
</feature>
<dbReference type="PANTHER" id="PTHR24278:SF35">
    <property type="entry name" value="PROTEIN Z, VITAMIN K-DEPENDENT PLASMA GLYCOPROTEIN B"/>
    <property type="match status" value="1"/>
</dbReference>
<evidence type="ECO:0000259" key="14">
    <source>
        <dbReference type="PROSITE" id="PS50998"/>
    </source>
</evidence>
<evidence type="ECO:0000256" key="1">
    <source>
        <dbReference type="ARBA" id="ARBA00004613"/>
    </source>
</evidence>
<keyword evidence="8" id="KW-0325">Glycoprotein</keyword>
<dbReference type="PROSITE" id="PS50026">
    <property type="entry name" value="EGF_3"/>
    <property type="match status" value="1"/>
</dbReference>
<dbReference type="PROSITE" id="PS01187">
    <property type="entry name" value="EGF_CA"/>
    <property type="match status" value="1"/>
</dbReference>
<evidence type="ECO:0000256" key="10">
    <source>
        <dbReference type="SAM" id="MobiDB-lite"/>
    </source>
</evidence>
<dbReference type="Pfam" id="PF00594">
    <property type="entry name" value="Gla"/>
    <property type="match status" value="1"/>
</dbReference>
<dbReference type="AlphaFoldDB" id="A0AAD9EP22"/>
<feature type="signal peptide" evidence="11">
    <location>
        <begin position="1"/>
        <end position="26"/>
    </location>
</feature>
<evidence type="ECO:0000256" key="11">
    <source>
        <dbReference type="SAM" id="SignalP"/>
    </source>
</evidence>
<evidence type="ECO:0000313" key="16">
    <source>
        <dbReference type="Proteomes" id="UP001228049"/>
    </source>
</evidence>
<feature type="domain" description="Peptidase S1" evidence="13">
    <location>
        <begin position="198"/>
        <end position="588"/>
    </location>
</feature>
<dbReference type="PRINTS" id="PR00001">
    <property type="entry name" value="GLABLOOD"/>
</dbReference>
<keyword evidence="5" id="KW-0677">Repeat</keyword>
<dbReference type="SUPFAM" id="SSF57196">
    <property type="entry name" value="EGF/Laminin"/>
    <property type="match status" value="2"/>
</dbReference>
<dbReference type="FunFam" id="2.10.25.10:FF:000006">
    <property type="entry name" value="Versican core protein-like isoform 1"/>
    <property type="match status" value="1"/>
</dbReference>
<dbReference type="InterPro" id="IPR050442">
    <property type="entry name" value="Peptidase_S1_coag_factors"/>
</dbReference>
<keyword evidence="16" id="KW-1185">Reference proteome</keyword>
<name>A0AAD9EP22_DISEL</name>
<dbReference type="Gene3D" id="2.40.10.10">
    <property type="entry name" value="Trypsin-like serine proteases"/>
    <property type="match status" value="1"/>
</dbReference>
<dbReference type="InterPro" id="IPR000152">
    <property type="entry name" value="EGF-type_Asp/Asn_hydroxyl_site"/>
</dbReference>
<keyword evidence="3" id="KW-0964">Secreted</keyword>
<dbReference type="GO" id="GO:0004252">
    <property type="term" value="F:serine-type endopeptidase activity"/>
    <property type="evidence" value="ECO:0007669"/>
    <property type="project" value="InterPro"/>
</dbReference>
<dbReference type="EMBL" id="JASDAP010000029">
    <property type="protein sequence ID" value="KAK1876228.1"/>
    <property type="molecule type" value="Genomic_DNA"/>
</dbReference>
<comment type="subcellular location">
    <subcellularLocation>
        <location evidence="1">Secreted</location>
    </subcellularLocation>
</comment>
<feature type="domain" description="Gla" evidence="14">
    <location>
        <begin position="42"/>
        <end position="88"/>
    </location>
</feature>
<keyword evidence="6" id="KW-0106">Calcium</keyword>
<reference evidence="15" key="1">
    <citation type="submission" date="2023-04" db="EMBL/GenBank/DDBJ databases">
        <title>Chromosome-level genome of Chaenocephalus aceratus.</title>
        <authorList>
            <person name="Park H."/>
        </authorList>
    </citation>
    <scope>NUCLEOTIDE SEQUENCE</scope>
    <source>
        <strain evidence="15">DE</strain>
        <tissue evidence="15">Muscle</tissue>
    </source>
</reference>